<dbReference type="EMBL" id="FQYO01000003">
    <property type="protein sequence ID" value="SHI79490.1"/>
    <property type="molecule type" value="Genomic_DNA"/>
</dbReference>
<reference evidence="1 2" key="1">
    <citation type="submission" date="2016-11" db="EMBL/GenBank/DDBJ databases">
        <authorList>
            <person name="Jaros S."/>
            <person name="Januszkiewicz K."/>
            <person name="Wedrychowicz H."/>
        </authorList>
    </citation>
    <scope>NUCLEOTIDE SEQUENCE [LARGE SCALE GENOMIC DNA]</scope>
    <source>
        <strain evidence="1 2">DSM 100565</strain>
    </source>
</reference>
<evidence type="ECO:0000313" key="1">
    <source>
        <dbReference type="EMBL" id="SHI79490.1"/>
    </source>
</evidence>
<proteinExistence type="predicted"/>
<accession>A0A1M6E291</accession>
<dbReference type="RefSeq" id="WP_073328515.1">
    <property type="nucleotide sequence ID" value="NZ_FQYO01000003.1"/>
</dbReference>
<dbReference type="AlphaFoldDB" id="A0A1M6E291"/>
<gene>
    <name evidence="1" type="ORF">SAMN05444417_1751</name>
</gene>
<name>A0A1M6E291_9RHOB</name>
<protein>
    <submittedName>
        <fullName evidence="1">Uncharacterized protein</fullName>
    </submittedName>
</protein>
<evidence type="ECO:0000313" key="2">
    <source>
        <dbReference type="Proteomes" id="UP000184292"/>
    </source>
</evidence>
<dbReference type="Proteomes" id="UP000184292">
    <property type="component" value="Unassembled WGS sequence"/>
</dbReference>
<sequence>MASSLDVRADPAPPPCAVVDLVHAEVMRIEPARLTRLAAERGTRPAREELRRLRTVLVRSRLRIWAALEAGEVRDVARQAVALSDVAADLGLPCLREAALNLADCVGGRDPTAIAATSARLSRLCRAALAGLPPGLGLTGQI</sequence>
<organism evidence="1 2">
    <name type="scientific">Wenxinia saemankumensis</name>
    <dbReference type="NCBI Taxonomy" id="1447782"/>
    <lineage>
        <taxon>Bacteria</taxon>
        <taxon>Pseudomonadati</taxon>
        <taxon>Pseudomonadota</taxon>
        <taxon>Alphaproteobacteria</taxon>
        <taxon>Rhodobacterales</taxon>
        <taxon>Roseobacteraceae</taxon>
        <taxon>Wenxinia</taxon>
    </lineage>
</organism>
<keyword evidence="2" id="KW-1185">Reference proteome</keyword>